<keyword evidence="6 7" id="KW-0472">Membrane</keyword>
<dbReference type="Pfam" id="PF01899">
    <property type="entry name" value="MNHE"/>
    <property type="match status" value="1"/>
</dbReference>
<keyword evidence="3" id="KW-1003">Cell membrane</keyword>
<evidence type="ECO:0000256" key="1">
    <source>
        <dbReference type="ARBA" id="ARBA00004651"/>
    </source>
</evidence>
<keyword evidence="4 7" id="KW-0812">Transmembrane</keyword>
<comment type="caution">
    <text evidence="8">The sequence shown here is derived from an EMBL/GenBank/DDBJ whole genome shotgun (WGS) entry which is preliminary data.</text>
</comment>
<feature type="transmembrane region" description="Helical" evidence="7">
    <location>
        <begin position="15"/>
        <end position="41"/>
    </location>
</feature>
<keyword evidence="5 7" id="KW-1133">Transmembrane helix</keyword>
<gene>
    <name evidence="8" type="ORF">BbINS_00165</name>
</gene>
<dbReference type="PANTHER" id="PTHR34584:SF1">
    <property type="entry name" value="NA(+)_H(+) ANTIPORTER SUBUNIT E1"/>
    <property type="match status" value="1"/>
</dbReference>
<evidence type="ECO:0000256" key="7">
    <source>
        <dbReference type="SAM" id="Phobius"/>
    </source>
</evidence>
<comment type="subcellular location">
    <subcellularLocation>
        <location evidence="1">Cell membrane</location>
        <topology evidence="1">Multi-pass membrane protein</topology>
    </subcellularLocation>
</comment>
<comment type="similarity">
    <text evidence="2">Belongs to the CPA3 antiporters (TC 2.A.63) subunit E family.</text>
</comment>
<dbReference type="NCBIfam" id="NF006520">
    <property type="entry name" value="PRK08965.1-4"/>
    <property type="match status" value="1"/>
</dbReference>
<dbReference type="Proteomes" id="UP000009359">
    <property type="component" value="Unassembled WGS sequence"/>
</dbReference>
<protein>
    <submittedName>
        <fullName evidence="8">Monovalent cation/H+ antiporter subunit E</fullName>
    </submittedName>
</protein>
<keyword evidence="9" id="KW-1185">Reference proteome</keyword>
<evidence type="ECO:0000313" key="9">
    <source>
        <dbReference type="Proteomes" id="UP000009359"/>
    </source>
</evidence>
<dbReference type="InterPro" id="IPR002758">
    <property type="entry name" value="Cation_antiport_E"/>
</dbReference>
<feature type="transmembrane region" description="Helical" evidence="7">
    <location>
        <begin position="102"/>
        <end position="124"/>
    </location>
</feature>
<evidence type="ECO:0000256" key="2">
    <source>
        <dbReference type="ARBA" id="ARBA00006228"/>
    </source>
</evidence>
<dbReference type="RefSeq" id="WP_005765739.1">
    <property type="nucleotide sequence ID" value="NZ_AMQK01000003.1"/>
</dbReference>
<dbReference type="PANTHER" id="PTHR34584">
    <property type="entry name" value="NA(+)/H(+) ANTIPORTER SUBUNIT E1"/>
    <property type="match status" value="1"/>
</dbReference>
<organism evidence="8 9">
    <name type="scientific">Bartonella bacilliformis INS</name>
    <dbReference type="NCBI Taxonomy" id="1206782"/>
    <lineage>
        <taxon>Bacteria</taxon>
        <taxon>Pseudomonadati</taxon>
        <taxon>Pseudomonadota</taxon>
        <taxon>Alphaproteobacteria</taxon>
        <taxon>Hyphomicrobiales</taxon>
        <taxon>Bartonellaceae</taxon>
        <taxon>Bartonella</taxon>
    </lineage>
</organism>
<evidence type="ECO:0000256" key="3">
    <source>
        <dbReference type="ARBA" id="ARBA00022475"/>
    </source>
</evidence>
<accession>A0ABP2SNZ9</accession>
<reference evidence="8 9" key="1">
    <citation type="journal article" date="2013" name="Genome Announc.">
        <title>Whole Genome Sequencing and Comparative Analysis of Bartonella bacilliformis Strain INS, the Causative Agent of Carrion's Disease.</title>
        <authorList>
            <person name="Tarazona D."/>
            <person name="Padilla C."/>
            <person name="Caceres O."/>
            <person name="Montenegro J.D."/>
            <person name="Bailon H."/>
            <person name="Ventura G."/>
            <person name="Mendoza G."/>
            <person name="Anaya E."/>
            <person name="Guio H."/>
        </authorList>
    </citation>
    <scope>NUCLEOTIDE SEQUENCE [LARGE SCALE GENOMIC DNA]</scope>
    <source>
        <strain evidence="8 9">INS</strain>
    </source>
</reference>
<dbReference type="GeneID" id="4683803"/>
<evidence type="ECO:0000256" key="6">
    <source>
        <dbReference type="ARBA" id="ARBA00023136"/>
    </source>
</evidence>
<evidence type="ECO:0000256" key="4">
    <source>
        <dbReference type="ARBA" id="ARBA00022692"/>
    </source>
</evidence>
<evidence type="ECO:0000256" key="5">
    <source>
        <dbReference type="ARBA" id="ARBA00022989"/>
    </source>
</evidence>
<evidence type="ECO:0000313" key="8">
    <source>
        <dbReference type="EMBL" id="EKS45931.1"/>
    </source>
</evidence>
<feature type="transmembrane region" description="Helical" evidence="7">
    <location>
        <begin position="62"/>
        <end position="82"/>
    </location>
</feature>
<dbReference type="PIRSF" id="PIRSF019239">
    <property type="entry name" value="MrpE"/>
    <property type="match status" value="1"/>
</dbReference>
<sequence>MSRFLPYPFLSSAIVFMWLILSGFSLGQLLLGMMVALFCGWMMRLLEPEKITIKNWRAVFQLIYRVFIDSIAGNISVAWFTLKNGHKKQQSGFVVVPLFIKSHTALAVLACILSATPGTVWVSYNSKESKLLIHVLNLKDGNDYQQLIKQRYEGLLLEIFS</sequence>
<proteinExistence type="inferred from homology"/>
<name>A0ABP2SNZ9_BARBA</name>
<dbReference type="EMBL" id="AMQK01000003">
    <property type="protein sequence ID" value="EKS45931.1"/>
    <property type="molecule type" value="Genomic_DNA"/>
</dbReference>